<dbReference type="HOGENOM" id="CLU_033907_0_0_1"/>
<name>W9W104_9EURO</name>
<gene>
    <name evidence="1" type="ORF">A1O7_02187</name>
</gene>
<dbReference type="eggNOG" id="ENOG502RCNY">
    <property type="taxonomic scope" value="Eukaryota"/>
</dbReference>
<comment type="caution">
    <text evidence="1">The sequence shown here is derived from an EMBL/GenBank/DDBJ whole genome shotgun (WGS) entry which is preliminary data.</text>
</comment>
<sequence length="415" mass="46313">MAKPIFCATHPRACSTAFERVFMTREDLTSVHEPFGDAFYYGPERMSVRYENDEETRIASGYGDSTYKTIFDSLEDEEAKGKRVFIKDILHYLVPPNHQAPKLAPSLYPHRRGIGTEATFNIADGVNGSHHANGINRVNGDHHVNGANGVNGDYHVNSTNGINGDHVNGISGINGSHDTNGTNGVNGTGKKAPFPFPTEGEPGNPTIVPRALLEKFHFTFLIRDPHSSIPSYYRCTIPPLEEMTGFHEFYPDEAGYDELRRFFDYARETGLVRDKGAALANGSANGATENGHANIPEVCLVDADDLLDDPEGILRAYCASVGLDFNPDMLNWDDEELQSRAKEVFEKWKGFHEDAINSTDLKPRKHKKAAKSEEQWNAEWKEKYGEKAAEVIRKTVDQNMADFLYLKQFALKPKA</sequence>
<dbReference type="PANTHER" id="PTHR48419:SF1">
    <property type="entry name" value="SULFOTRANSFERASE DOMAIN-CONTAINING PROTEIN"/>
    <property type="match status" value="1"/>
</dbReference>
<evidence type="ECO:0000313" key="2">
    <source>
        <dbReference type="Proteomes" id="UP000019473"/>
    </source>
</evidence>
<evidence type="ECO:0008006" key="3">
    <source>
        <dbReference type="Google" id="ProtNLM"/>
    </source>
</evidence>
<dbReference type="AlphaFoldDB" id="W9W104"/>
<dbReference type="PANTHER" id="PTHR48419">
    <property type="entry name" value="SULFOTRANSFERASE DOMAIN-CONTAINING PROTEIN"/>
    <property type="match status" value="1"/>
</dbReference>
<dbReference type="InterPro" id="IPR027417">
    <property type="entry name" value="P-loop_NTPase"/>
</dbReference>
<accession>W9W104</accession>
<dbReference type="GeneID" id="19176796"/>
<dbReference type="RefSeq" id="XP_007754411.1">
    <property type="nucleotide sequence ID" value="XM_007756221.1"/>
</dbReference>
<reference evidence="1 2" key="1">
    <citation type="submission" date="2013-03" db="EMBL/GenBank/DDBJ databases">
        <title>The Genome Sequence of Cladophialophora yegresii CBS 114405.</title>
        <authorList>
            <consortium name="The Broad Institute Genomics Platform"/>
            <person name="Cuomo C."/>
            <person name="de Hoog S."/>
            <person name="Gorbushina A."/>
            <person name="Walker B."/>
            <person name="Young S.K."/>
            <person name="Zeng Q."/>
            <person name="Gargeya S."/>
            <person name="Fitzgerald M."/>
            <person name="Haas B."/>
            <person name="Abouelleil A."/>
            <person name="Allen A.W."/>
            <person name="Alvarado L."/>
            <person name="Arachchi H.M."/>
            <person name="Berlin A.M."/>
            <person name="Chapman S.B."/>
            <person name="Gainer-Dewar J."/>
            <person name="Goldberg J."/>
            <person name="Griggs A."/>
            <person name="Gujja S."/>
            <person name="Hansen M."/>
            <person name="Howarth C."/>
            <person name="Imamovic A."/>
            <person name="Ireland A."/>
            <person name="Larimer J."/>
            <person name="McCowan C."/>
            <person name="Murphy C."/>
            <person name="Pearson M."/>
            <person name="Poon T.W."/>
            <person name="Priest M."/>
            <person name="Roberts A."/>
            <person name="Saif S."/>
            <person name="Shea T."/>
            <person name="Sisk P."/>
            <person name="Sykes S."/>
            <person name="Wortman J."/>
            <person name="Nusbaum C."/>
            <person name="Birren B."/>
        </authorList>
    </citation>
    <scope>NUCLEOTIDE SEQUENCE [LARGE SCALE GENOMIC DNA]</scope>
    <source>
        <strain evidence="1 2">CBS 114405</strain>
    </source>
</reference>
<proteinExistence type="predicted"/>
<protein>
    <recommendedName>
        <fullName evidence="3">P-loop containing nucleoside triphosphate hydrolase protein</fullName>
    </recommendedName>
</protein>
<dbReference type="Gene3D" id="3.40.50.300">
    <property type="entry name" value="P-loop containing nucleotide triphosphate hydrolases"/>
    <property type="match status" value="1"/>
</dbReference>
<dbReference type="EMBL" id="AMGW01000002">
    <property type="protein sequence ID" value="EXJ61757.1"/>
    <property type="molecule type" value="Genomic_DNA"/>
</dbReference>
<dbReference type="SUPFAM" id="SSF52540">
    <property type="entry name" value="P-loop containing nucleoside triphosphate hydrolases"/>
    <property type="match status" value="1"/>
</dbReference>
<evidence type="ECO:0000313" key="1">
    <source>
        <dbReference type="EMBL" id="EXJ61757.1"/>
    </source>
</evidence>
<dbReference type="STRING" id="1182544.W9W104"/>
<dbReference type="VEuPathDB" id="FungiDB:A1O7_02187"/>
<dbReference type="InterPro" id="IPR053226">
    <property type="entry name" value="Pyrrolopyrazine_biosynth_F"/>
</dbReference>
<dbReference type="Proteomes" id="UP000019473">
    <property type="component" value="Unassembled WGS sequence"/>
</dbReference>
<organism evidence="1 2">
    <name type="scientific">Cladophialophora yegresii CBS 114405</name>
    <dbReference type="NCBI Taxonomy" id="1182544"/>
    <lineage>
        <taxon>Eukaryota</taxon>
        <taxon>Fungi</taxon>
        <taxon>Dikarya</taxon>
        <taxon>Ascomycota</taxon>
        <taxon>Pezizomycotina</taxon>
        <taxon>Eurotiomycetes</taxon>
        <taxon>Chaetothyriomycetidae</taxon>
        <taxon>Chaetothyriales</taxon>
        <taxon>Herpotrichiellaceae</taxon>
        <taxon>Cladophialophora</taxon>
    </lineage>
</organism>
<dbReference type="OrthoDB" id="2405944at2759"/>
<keyword evidence="2" id="KW-1185">Reference proteome</keyword>